<evidence type="ECO:0000313" key="1">
    <source>
        <dbReference type="EMBL" id="MBK5896375.1"/>
    </source>
</evidence>
<accession>A0ABS1IWV0</accession>
<dbReference type="InterPro" id="IPR036388">
    <property type="entry name" value="WH-like_DNA-bd_sf"/>
</dbReference>
<comment type="caution">
    <text evidence="1">The sequence shown here is derived from an EMBL/GenBank/DDBJ whole genome shotgun (WGS) entry which is preliminary data.</text>
</comment>
<reference evidence="1 2" key="1">
    <citation type="submission" date="2021-01" db="EMBL/GenBank/DDBJ databases">
        <title>Isolation and description of Catonella massiliensis sp. nov., a novel Catonella species, isolated from a stable periodontitis subject.</title>
        <authorList>
            <person name="Antezack A."/>
            <person name="Boxberger M."/>
            <person name="La Scola B."/>
            <person name="Monnet-Corti V."/>
        </authorList>
    </citation>
    <scope>NUCLEOTIDE SEQUENCE [LARGE SCALE GENOMIC DNA]</scope>
    <source>
        <strain evidence="1 2">Marseille-Q4567</strain>
    </source>
</reference>
<organism evidence="1 2">
    <name type="scientific">Catonella massiliensis</name>
    <dbReference type="NCBI Taxonomy" id="2799636"/>
    <lineage>
        <taxon>Bacteria</taxon>
        <taxon>Bacillati</taxon>
        <taxon>Bacillota</taxon>
        <taxon>Clostridia</taxon>
        <taxon>Lachnospirales</taxon>
        <taxon>Lachnospiraceae</taxon>
        <taxon>Catonella</taxon>
    </lineage>
</organism>
<dbReference type="SUPFAM" id="SSF46785">
    <property type="entry name" value="Winged helix' DNA-binding domain"/>
    <property type="match status" value="1"/>
</dbReference>
<dbReference type="Proteomes" id="UP000604730">
    <property type="component" value="Unassembled WGS sequence"/>
</dbReference>
<dbReference type="EMBL" id="JAEPRJ010000001">
    <property type="protein sequence ID" value="MBK5896375.1"/>
    <property type="molecule type" value="Genomic_DNA"/>
</dbReference>
<dbReference type="InterPro" id="IPR036390">
    <property type="entry name" value="WH_DNA-bd_sf"/>
</dbReference>
<gene>
    <name evidence="1" type="ORF">JJN12_01040</name>
</gene>
<name>A0ABS1IWV0_9FIRM</name>
<keyword evidence="2" id="KW-1185">Reference proteome</keyword>
<dbReference type="InterPro" id="IPR018597">
    <property type="entry name" value="Phage_Tuc2009_YjcQ"/>
</dbReference>
<sequence>MEEFTPIYRILQILKKAMDVEEFEKELISSEAIKVNYPKWCRLMAMLVNNGYISGVSVWNSLDCLYPKVELTRPEITLKGLEYLEENSMMKKVSKVAKGVIDVFK</sequence>
<dbReference type="Pfam" id="PF09639">
    <property type="entry name" value="YjcQ"/>
    <property type="match status" value="1"/>
</dbReference>
<proteinExistence type="predicted"/>
<dbReference type="Gene3D" id="1.10.10.10">
    <property type="entry name" value="Winged helix-like DNA-binding domain superfamily/Winged helix DNA-binding domain"/>
    <property type="match status" value="1"/>
</dbReference>
<protein>
    <submittedName>
        <fullName evidence="1">Dihydrolipoyl dehydrogenase</fullName>
    </submittedName>
</protein>
<evidence type="ECO:0000313" key="2">
    <source>
        <dbReference type="Proteomes" id="UP000604730"/>
    </source>
</evidence>